<dbReference type="PIRSF" id="PIRSF000530">
    <property type="entry name" value="Galactokinase"/>
    <property type="match status" value="1"/>
</dbReference>
<evidence type="ECO:0000256" key="1">
    <source>
        <dbReference type="ARBA" id="ARBA00006566"/>
    </source>
</evidence>
<comment type="caution">
    <text evidence="7">The sequence shown here is derived from an EMBL/GenBank/DDBJ whole genome shotgun (WGS) entry which is preliminary data.</text>
</comment>
<keyword evidence="2" id="KW-0547">Nucleotide-binding</keyword>
<evidence type="ECO:0000256" key="2">
    <source>
        <dbReference type="ARBA" id="ARBA00022741"/>
    </source>
</evidence>
<dbReference type="SUPFAM" id="SSF54211">
    <property type="entry name" value="Ribosomal protein S5 domain 2-like"/>
    <property type="match status" value="1"/>
</dbReference>
<dbReference type="SUPFAM" id="SSF55060">
    <property type="entry name" value="GHMP Kinase, C-terminal domain"/>
    <property type="match status" value="1"/>
</dbReference>
<dbReference type="InterPro" id="IPR000705">
    <property type="entry name" value="Galactokinase"/>
</dbReference>
<evidence type="ECO:0000313" key="7">
    <source>
        <dbReference type="EMBL" id="HCL02890.1"/>
    </source>
</evidence>
<evidence type="ECO:0000313" key="8">
    <source>
        <dbReference type="Proteomes" id="UP000262969"/>
    </source>
</evidence>
<dbReference type="InterPro" id="IPR006206">
    <property type="entry name" value="Mevalonate/galactokinase"/>
</dbReference>
<dbReference type="GO" id="GO:0004335">
    <property type="term" value="F:galactokinase activity"/>
    <property type="evidence" value="ECO:0007669"/>
    <property type="project" value="InterPro"/>
</dbReference>
<organism evidence="7 8">
    <name type="scientific">Lachnoclostridium phytofermentans</name>
    <dbReference type="NCBI Taxonomy" id="66219"/>
    <lineage>
        <taxon>Bacteria</taxon>
        <taxon>Bacillati</taxon>
        <taxon>Bacillota</taxon>
        <taxon>Clostridia</taxon>
        <taxon>Lachnospirales</taxon>
        <taxon>Lachnospiraceae</taxon>
    </lineage>
</organism>
<dbReference type="InterPro" id="IPR019539">
    <property type="entry name" value="GalKase_N"/>
</dbReference>
<dbReference type="Pfam" id="PF10509">
    <property type="entry name" value="GalKase_gal_bdg"/>
    <property type="match status" value="1"/>
</dbReference>
<dbReference type="PRINTS" id="PR00473">
    <property type="entry name" value="GALCTOKINASE"/>
</dbReference>
<dbReference type="Gene3D" id="3.30.230.10">
    <property type="match status" value="1"/>
</dbReference>
<dbReference type="AlphaFoldDB" id="A0A3D2X6X6"/>
<evidence type="ECO:0000259" key="6">
    <source>
        <dbReference type="Pfam" id="PF10509"/>
    </source>
</evidence>
<dbReference type="GO" id="GO:0005829">
    <property type="term" value="C:cytosol"/>
    <property type="evidence" value="ECO:0007669"/>
    <property type="project" value="TreeGrafter"/>
</dbReference>
<dbReference type="PANTHER" id="PTHR10457:SF7">
    <property type="entry name" value="GALACTOKINASE-RELATED"/>
    <property type="match status" value="1"/>
</dbReference>
<dbReference type="PRINTS" id="PR00959">
    <property type="entry name" value="MEVGALKINASE"/>
</dbReference>
<dbReference type="Pfam" id="PF00288">
    <property type="entry name" value="GHMP_kinases_N"/>
    <property type="match status" value="1"/>
</dbReference>
<feature type="domain" description="GHMP kinase N-terminal" evidence="5">
    <location>
        <begin position="115"/>
        <end position="201"/>
    </location>
</feature>
<dbReference type="InterPro" id="IPR006204">
    <property type="entry name" value="GHMP_kinase_N_dom"/>
</dbReference>
<feature type="domain" description="Galactokinase N-terminal" evidence="6">
    <location>
        <begin position="28"/>
        <end position="75"/>
    </location>
</feature>
<evidence type="ECO:0000259" key="5">
    <source>
        <dbReference type="Pfam" id="PF00288"/>
    </source>
</evidence>
<dbReference type="GO" id="GO:0006012">
    <property type="term" value="P:galactose metabolic process"/>
    <property type="evidence" value="ECO:0007669"/>
    <property type="project" value="InterPro"/>
</dbReference>
<dbReference type="PANTHER" id="PTHR10457">
    <property type="entry name" value="MEVALONATE KINASE/GALACTOKINASE"/>
    <property type="match status" value="1"/>
</dbReference>
<dbReference type="InterPro" id="IPR020568">
    <property type="entry name" value="Ribosomal_Su5_D2-typ_SF"/>
</dbReference>
<keyword evidence="3 7" id="KW-0808">Transferase</keyword>
<dbReference type="Proteomes" id="UP000262969">
    <property type="component" value="Unassembled WGS sequence"/>
</dbReference>
<dbReference type="InterPro" id="IPR036554">
    <property type="entry name" value="GHMP_kinase_C_sf"/>
</dbReference>
<comment type="similarity">
    <text evidence="1">Belongs to the GHMP kinase family. GalK subfamily.</text>
</comment>
<keyword evidence="3 7" id="KW-0418">Kinase</keyword>
<dbReference type="EMBL" id="DPVV01000362">
    <property type="protein sequence ID" value="HCL02890.1"/>
    <property type="molecule type" value="Genomic_DNA"/>
</dbReference>
<gene>
    <name evidence="7" type="ORF">DHW61_10850</name>
</gene>
<dbReference type="Gene3D" id="3.30.70.890">
    <property type="entry name" value="GHMP kinase, C-terminal domain"/>
    <property type="match status" value="1"/>
</dbReference>
<sequence>MRLPSLEILNKVYGESEASLKRYEDLLQQFKEHFNSEQMEFFSAPGRTEIVGNHTDHNGGKILAASITLDTIGAAYPNNSNIISIFSEGYENEIRLDLTKIDEVPINQGTLSLIAGMMKATTNAGFKAAGFNAYISTSVISAAGVSSSASFEMLICSIINYFFNDSKMSYIDYAKIGQYAENKYWSKASGLMDQMACAVGGTISLDFSNDVKYEKVDFSFSKIGYDLIIVNTGKGHADLSHEYSEIPMEMKAVANKLGGTLLCDSNLQNFLEHFTELEESLENDRALLRSMHFYEENRRVEEAIQAVADHNEKHLLKIIEESGNSSWKWLQNCYVATDNKDQKINLALALTEIFIKKIGDGSCRIHGGGFAGVIMSIIPKAETSNYIEYMSKFIDEKSIYPMNIREYGAIHLG</sequence>
<dbReference type="InterPro" id="IPR014721">
    <property type="entry name" value="Ribsml_uS5_D2-typ_fold_subgr"/>
</dbReference>
<name>A0A3D2X6X6_9FIRM</name>
<proteinExistence type="inferred from homology"/>
<protein>
    <submittedName>
        <fullName evidence="7">Galactokinase</fullName>
    </submittedName>
</protein>
<reference evidence="7 8" key="1">
    <citation type="journal article" date="2018" name="Nat. Biotechnol.">
        <title>A standardized bacterial taxonomy based on genome phylogeny substantially revises the tree of life.</title>
        <authorList>
            <person name="Parks D.H."/>
            <person name="Chuvochina M."/>
            <person name="Waite D.W."/>
            <person name="Rinke C."/>
            <person name="Skarshewski A."/>
            <person name="Chaumeil P.A."/>
            <person name="Hugenholtz P."/>
        </authorList>
    </citation>
    <scope>NUCLEOTIDE SEQUENCE [LARGE SCALE GENOMIC DNA]</scope>
    <source>
        <strain evidence="7">UBA11728</strain>
    </source>
</reference>
<evidence type="ECO:0000256" key="3">
    <source>
        <dbReference type="ARBA" id="ARBA00022777"/>
    </source>
</evidence>
<dbReference type="GO" id="GO:0005524">
    <property type="term" value="F:ATP binding"/>
    <property type="evidence" value="ECO:0007669"/>
    <property type="project" value="UniProtKB-KW"/>
</dbReference>
<accession>A0A3D2X6X6</accession>
<keyword evidence="4" id="KW-0067">ATP-binding</keyword>
<evidence type="ECO:0000256" key="4">
    <source>
        <dbReference type="ARBA" id="ARBA00022840"/>
    </source>
</evidence>